<evidence type="ECO:0000313" key="2">
    <source>
        <dbReference type="Proteomes" id="UP000316443"/>
    </source>
</evidence>
<dbReference type="EMBL" id="SFCA01000013">
    <property type="protein sequence ID" value="TRT62267.1"/>
    <property type="molecule type" value="Genomic_DNA"/>
</dbReference>
<accession>A0A551YMS4</accession>
<dbReference type="Proteomes" id="UP000316443">
    <property type="component" value="Unassembled WGS sequence"/>
</dbReference>
<sequence length="93" mass="10035">MAYCYAVPSVSHFNPQLQSMCMVRSPKSIAGSVGTTLGNAPYKIAYCYAVPSASHYSLLPRSLAKRHLTVKLGCGRFGAIFCHNSSVNNAYSN</sequence>
<reference evidence="1 2" key="1">
    <citation type="submission" date="2019-01" db="EMBL/GenBank/DDBJ databases">
        <title>Coherence of Microcystis species and biogeography revealed through population genomics.</title>
        <authorList>
            <person name="Perez-Carrascal O.M."/>
            <person name="Terrat Y."/>
            <person name="Giani A."/>
            <person name="Fortin N."/>
            <person name="Tromas N."/>
            <person name="Shapiro B.J."/>
        </authorList>
    </citation>
    <scope>NUCLEOTIDE SEQUENCE [LARGE SCALE GENOMIC DNA]</scope>
    <source>
        <strain evidence="1">Ma_QC_C_20070703_M131</strain>
    </source>
</reference>
<evidence type="ECO:0000313" key="1">
    <source>
        <dbReference type="EMBL" id="TRT62267.1"/>
    </source>
</evidence>
<name>A0A551YMS4_MICAE</name>
<organism evidence="1 2">
    <name type="scientific">Microcystis aeruginosa Ma_QC_C_20070703_M131</name>
    <dbReference type="NCBI Taxonomy" id="2486263"/>
    <lineage>
        <taxon>Bacteria</taxon>
        <taxon>Bacillati</taxon>
        <taxon>Cyanobacteriota</taxon>
        <taxon>Cyanophyceae</taxon>
        <taxon>Oscillatoriophycideae</taxon>
        <taxon>Chroococcales</taxon>
        <taxon>Microcystaceae</taxon>
        <taxon>Microcystis</taxon>
    </lineage>
</organism>
<dbReference type="AlphaFoldDB" id="A0A551YMS4"/>
<proteinExistence type="predicted"/>
<comment type="caution">
    <text evidence="1">The sequence shown here is derived from an EMBL/GenBank/DDBJ whole genome shotgun (WGS) entry which is preliminary data.</text>
</comment>
<gene>
    <name evidence="1" type="ORF">EWV85_00780</name>
</gene>
<protein>
    <submittedName>
        <fullName evidence="1">Uncharacterized protein</fullName>
    </submittedName>
</protein>